<protein>
    <submittedName>
        <fullName evidence="1">Uncharacterized protein</fullName>
    </submittedName>
</protein>
<organism evidence="1 2">
    <name type="scientific">Phlebia brevispora</name>
    <dbReference type="NCBI Taxonomy" id="194682"/>
    <lineage>
        <taxon>Eukaryota</taxon>
        <taxon>Fungi</taxon>
        <taxon>Dikarya</taxon>
        <taxon>Basidiomycota</taxon>
        <taxon>Agaricomycotina</taxon>
        <taxon>Agaricomycetes</taxon>
        <taxon>Polyporales</taxon>
        <taxon>Meruliaceae</taxon>
        <taxon>Phlebia</taxon>
    </lineage>
</organism>
<evidence type="ECO:0000313" key="1">
    <source>
        <dbReference type="EMBL" id="KAJ3557587.1"/>
    </source>
</evidence>
<dbReference type="EMBL" id="JANHOG010000146">
    <property type="protein sequence ID" value="KAJ3557587.1"/>
    <property type="molecule type" value="Genomic_DNA"/>
</dbReference>
<dbReference type="Proteomes" id="UP001148662">
    <property type="component" value="Unassembled WGS sequence"/>
</dbReference>
<comment type="caution">
    <text evidence="1">The sequence shown here is derived from an EMBL/GenBank/DDBJ whole genome shotgun (WGS) entry which is preliminary data.</text>
</comment>
<evidence type="ECO:0000313" key="2">
    <source>
        <dbReference type="Proteomes" id="UP001148662"/>
    </source>
</evidence>
<reference evidence="1" key="1">
    <citation type="submission" date="2022-07" db="EMBL/GenBank/DDBJ databases">
        <title>Genome Sequence of Phlebia brevispora.</title>
        <authorList>
            <person name="Buettner E."/>
        </authorList>
    </citation>
    <scope>NUCLEOTIDE SEQUENCE</scope>
    <source>
        <strain evidence="1">MPL23</strain>
    </source>
</reference>
<accession>A0ACC1TBA7</accession>
<gene>
    <name evidence="1" type="ORF">NM688_g1389</name>
</gene>
<proteinExistence type="predicted"/>
<name>A0ACC1TBA7_9APHY</name>
<keyword evidence="2" id="KW-1185">Reference proteome</keyword>
<sequence>MRATEHWSLILPVFLFIMSVTSQDINALPGPARALIYSATADFRHDSIPTAIQAMKTKGPFYNITFDQTEDQGWFTDEQLAQYDAINKMFTAHLVLDDAGQAALQRYVNFGGNFVAIHAASDCLRNSTFIDREIGAHFDYHPEIQNATVDVIGPSHPSTAMLPAQWHVFDEMYNFKSDPRSVGAVVILSANESSYRDPGPRLYDQGSPHPTAWFQERGAGVQGNGTAGRSWYTSLGHTNATWQDELYLSHVMSGVSWTIQSGTTRATNSSAVVGFSANGISTTTASNAGPTASSSSTVPVSPQSSSTSQISSASKLSARIVTLTSIVLRNIYLEEPLMEVQFCCGAFTYKLLTPHKTLTIYGALWTWSGDIHDLKSSGRIRQSFVQFPLMTYSIAETITQCEAEPPSPNPGVSIVYNPFLASPLHRTRSFDLRTFEHLYDKRPLRRGVTRHPSPILAHFNMAGYDRYDESTEVTDPLLPVEGKRASKVTPLPKLQISILLFFQLAEPITSQCIYPFINQLVSELDITGGDERKVGYYAGLIESLFYATEALFVLQWSRVSDHIGRKPVLLTGVAGLCISMLCFGLSKTFLGLVISRCLVGMLNGNIGVIKCMMTELTDSTNMAKGFAMMPVMWSIGGTVGPLIGGVLSKPRDHWPELFSSTFWVEYPYFLPCAASATFSALIFFVTLIFLKETVKKTPKKRNDDDPEMCPNADNDAPLPIRALLSWPILLSVANYAFLSLLDIAYRAIQPLFYSTPIDLGGLGQSPALIGILLASFGIMNGTIQAIYFPRLVESWGPKRVFMTGMAMFCTLFIIFPITNGVARRSGLSYLVWALVFLQLLLGIICDMAYACIFMYVAASAPNKRSLGGTNGLAQVAASVVRAIGPALSTSLFAASVEHNWLGGNAVYVCMVFLTCLSLLVGNMLPKELWEKGCV</sequence>